<organism evidence="2 3">
    <name type="scientific">Stylosanthes scabra</name>
    <dbReference type="NCBI Taxonomy" id="79078"/>
    <lineage>
        <taxon>Eukaryota</taxon>
        <taxon>Viridiplantae</taxon>
        <taxon>Streptophyta</taxon>
        <taxon>Embryophyta</taxon>
        <taxon>Tracheophyta</taxon>
        <taxon>Spermatophyta</taxon>
        <taxon>Magnoliopsida</taxon>
        <taxon>eudicotyledons</taxon>
        <taxon>Gunneridae</taxon>
        <taxon>Pentapetalae</taxon>
        <taxon>rosids</taxon>
        <taxon>fabids</taxon>
        <taxon>Fabales</taxon>
        <taxon>Fabaceae</taxon>
        <taxon>Papilionoideae</taxon>
        <taxon>50 kb inversion clade</taxon>
        <taxon>dalbergioids sensu lato</taxon>
        <taxon>Dalbergieae</taxon>
        <taxon>Pterocarpus clade</taxon>
        <taxon>Stylosanthes</taxon>
    </lineage>
</organism>
<feature type="region of interest" description="Disordered" evidence="1">
    <location>
        <begin position="15"/>
        <end position="66"/>
    </location>
</feature>
<gene>
    <name evidence="2" type="ORF">PIB30_001204</name>
</gene>
<protein>
    <submittedName>
        <fullName evidence="2">Uncharacterized protein</fullName>
    </submittedName>
</protein>
<evidence type="ECO:0000313" key="2">
    <source>
        <dbReference type="EMBL" id="MED6179440.1"/>
    </source>
</evidence>
<evidence type="ECO:0000256" key="1">
    <source>
        <dbReference type="SAM" id="MobiDB-lite"/>
    </source>
</evidence>
<dbReference type="EMBL" id="JASCZI010181245">
    <property type="protein sequence ID" value="MED6179440.1"/>
    <property type="molecule type" value="Genomic_DNA"/>
</dbReference>
<sequence>MKDWCSIPLDLNSIHEEPQLEDQMEDLDSIHEEGQLEEGTQDLNSIHEEGQLEEGMQVSDSDLVVN</sequence>
<keyword evidence="3" id="KW-1185">Reference proteome</keyword>
<evidence type="ECO:0000313" key="3">
    <source>
        <dbReference type="Proteomes" id="UP001341840"/>
    </source>
</evidence>
<proteinExistence type="predicted"/>
<accession>A0ABU6W2W0</accession>
<name>A0ABU6W2W0_9FABA</name>
<dbReference type="Proteomes" id="UP001341840">
    <property type="component" value="Unassembled WGS sequence"/>
</dbReference>
<reference evidence="2 3" key="1">
    <citation type="journal article" date="2023" name="Plants (Basel)">
        <title>Bridging the Gap: Combining Genomics and Transcriptomics Approaches to Understand Stylosanthes scabra, an Orphan Legume from the Brazilian Caatinga.</title>
        <authorList>
            <person name="Ferreira-Neto J.R.C."/>
            <person name="da Silva M.D."/>
            <person name="Binneck E."/>
            <person name="de Melo N.F."/>
            <person name="da Silva R.H."/>
            <person name="de Melo A.L.T.M."/>
            <person name="Pandolfi V."/>
            <person name="Bustamante F.O."/>
            <person name="Brasileiro-Vidal A.C."/>
            <person name="Benko-Iseppon A.M."/>
        </authorList>
    </citation>
    <scope>NUCLEOTIDE SEQUENCE [LARGE SCALE GENOMIC DNA]</scope>
    <source>
        <tissue evidence="2">Leaves</tissue>
    </source>
</reference>
<comment type="caution">
    <text evidence="2">The sequence shown here is derived from an EMBL/GenBank/DDBJ whole genome shotgun (WGS) entry which is preliminary data.</text>
</comment>